<feature type="region of interest" description="Disordered" evidence="1">
    <location>
        <begin position="1"/>
        <end position="25"/>
    </location>
</feature>
<dbReference type="EMBL" id="CP093846">
    <property type="protein sequence ID" value="UNS98141.1"/>
    <property type="molecule type" value="Genomic_DNA"/>
</dbReference>
<reference evidence="2 3" key="1">
    <citation type="journal article" date="2023" name="Microbiol. Spectr.">
        <title>Synergy between Genome Mining, Metabolomics, and Bioinformatics Uncovers Antibacterial Chlorinated Carbazole Alkaloids and Their Biosynthetic Gene Cluster from Streptomyces tubbatahanensis sp. nov., a Novel Actinomycete Isolated from Sulu Sea, Philippines.</title>
        <authorList>
            <person name="Tenebro C.P."/>
            <person name="Trono D.J.V.L."/>
            <person name="Balida L.A.P."/>
            <person name="Bayog L.K.A."/>
            <person name="Bruna J.R."/>
            <person name="Sabido E.M."/>
            <person name="Caspe D.P.C."/>
            <person name="de Los Santos E.L.C."/>
            <person name="Saludes J.P."/>
            <person name="Dalisay D.S."/>
        </authorList>
    </citation>
    <scope>NUCLEOTIDE SEQUENCE [LARGE SCALE GENOMIC DNA]</scope>
    <source>
        <strain evidence="2 3">DSD3025</strain>
    </source>
</reference>
<organism evidence="2 3">
    <name type="scientific">Streptomyces tubbatahanensis</name>
    <dbReference type="NCBI Taxonomy" id="2923272"/>
    <lineage>
        <taxon>Bacteria</taxon>
        <taxon>Bacillati</taxon>
        <taxon>Actinomycetota</taxon>
        <taxon>Actinomycetes</taxon>
        <taxon>Kitasatosporales</taxon>
        <taxon>Streptomycetaceae</taxon>
        <taxon>Streptomyces</taxon>
    </lineage>
</organism>
<dbReference type="RefSeq" id="WP_242752847.1">
    <property type="nucleotide sequence ID" value="NZ_CP093846.1"/>
</dbReference>
<protein>
    <submittedName>
        <fullName evidence="2">Uncharacterized protein</fullName>
    </submittedName>
</protein>
<feature type="compositionally biased region" description="Polar residues" evidence="1">
    <location>
        <begin position="1"/>
        <end position="13"/>
    </location>
</feature>
<name>A0ABY3XUI1_9ACTN</name>
<dbReference type="Proteomes" id="UP001202244">
    <property type="component" value="Chromosome"/>
</dbReference>
<evidence type="ECO:0000313" key="2">
    <source>
        <dbReference type="EMBL" id="UNS98141.1"/>
    </source>
</evidence>
<dbReference type="Gene3D" id="1.10.3020.10">
    <property type="entry name" value="alpha-amino acid ester hydrolase ( Helical cap domain)"/>
    <property type="match status" value="1"/>
</dbReference>
<dbReference type="SUPFAM" id="SSF53474">
    <property type="entry name" value="alpha/beta-Hydrolases"/>
    <property type="match status" value="1"/>
</dbReference>
<gene>
    <name evidence="2" type="ORF">MMF93_18035</name>
</gene>
<keyword evidence="3" id="KW-1185">Reference proteome</keyword>
<dbReference type="InterPro" id="IPR029058">
    <property type="entry name" value="AB_hydrolase_fold"/>
</dbReference>
<sequence>MPRPNSVQSSTSCDRIAGLPQLPDEDKRYRINAAHEKKPPECLALNSFGPSIGDPDDQYWKDRIPARNAKSTTTPLLFTQGAAETNTLPVGTEKFLDKHRGPQRPWGGSWDHVHGNERTHAGSTRWAARPGSRGGALTFFDEHLKGTDPKLRFPNDAVQDNLGDRRVEQFWPTANRSANLRLGRGSYTPLDGQRVGERPARRMSRYVADGQGRGRSWCRVELLPRLWIHARVTPGCHVWDARQVARGLAMERPARTFSRVSSG</sequence>
<evidence type="ECO:0000256" key="1">
    <source>
        <dbReference type="SAM" id="MobiDB-lite"/>
    </source>
</evidence>
<accession>A0ABY3XUI1</accession>
<proteinExistence type="predicted"/>
<evidence type="ECO:0000313" key="3">
    <source>
        <dbReference type="Proteomes" id="UP001202244"/>
    </source>
</evidence>
<dbReference type="Gene3D" id="3.40.50.1820">
    <property type="entry name" value="alpha/beta hydrolase"/>
    <property type="match status" value="1"/>
</dbReference>